<name>A0A0N4WQL6_HAEPC</name>
<evidence type="ECO:0000313" key="2">
    <source>
        <dbReference type="Proteomes" id="UP000268014"/>
    </source>
</evidence>
<gene>
    <name evidence="1" type="ORF">HPLM_LOCUS13721</name>
</gene>
<reference evidence="1 2" key="2">
    <citation type="submission" date="2018-11" db="EMBL/GenBank/DDBJ databases">
        <authorList>
            <consortium name="Pathogen Informatics"/>
        </authorList>
    </citation>
    <scope>NUCLEOTIDE SEQUENCE [LARGE SCALE GENOMIC DNA]</scope>
    <source>
        <strain evidence="1 2">MHpl1</strain>
    </source>
</reference>
<evidence type="ECO:0000313" key="3">
    <source>
        <dbReference type="WBParaSite" id="HPLM_0001372901-mRNA-1"/>
    </source>
</evidence>
<sequence length="69" mass="7766">MDAASPIPSLFRRLSRSFVEHWCRIADDYRTVAKETAAACLKKPSKAGCILAWVLLCMLTARVIVSWLQ</sequence>
<organism evidence="3">
    <name type="scientific">Haemonchus placei</name>
    <name type="common">Barber's pole worm</name>
    <dbReference type="NCBI Taxonomy" id="6290"/>
    <lineage>
        <taxon>Eukaryota</taxon>
        <taxon>Metazoa</taxon>
        <taxon>Ecdysozoa</taxon>
        <taxon>Nematoda</taxon>
        <taxon>Chromadorea</taxon>
        <taxon>Rhabditida</taxon>
        <taxon>Rhabditina</taxon>
        <taxon>Rhabditomorpha</taxon>
        <taxon>Strongyloidea</taxon>
        <taxon>Trichostrongylidae</taxon>
        <taxon>Haemonchus</taxon>
    </lineage>
</organism>
<proteinExistence type="predicted"/>
<reference evidence="3" key="1">
    <citation type="submission" date="2017-02" db="UniProtKB">
        <authorList>
            <consortium name="WormBaseParasite"/>
        </authorList>
    </citation>
    <scope>IDENTIFICATION</scope>
</reference>
<keyword evidence="2" id="KW-1185">Reference proteome</keyword>
<dbReference type="EMBL" id="UZAF01018321">
    <property type="protein sequence ID" value="VDO50389.1"/>
    <property type="molecule type" value="Genomic_DNA"/>
</dbReference>
<dbReference type="OrthoDB" id="5970620at2759"/>
<dbReference type="AlphaFoldDB" id="A0A0N4WQL6"/>
<protein>
    <submittedName>
        <fullName evidence="3">Transposase</fullName>
    </submittedName>
</protein>
<dbReference type="Proteomes" id="UP000268014">
    <property type="component" value="Unassembled WGS sequence"/>
</dbReference>
<dbReference type="WBParaSite" id="HPLM_0001372901-mRNA-1">
    <property type="protein sequence ID" value="HPLM_0001372901-mRNA-1"/>
    <property type="gene ID" value="HPLM_0001372901"/>
</dbReference>
<evidence type="ECO:0000313" key="1">
    <source>
        <dbReference type="EMBL" id="VDO50389.1"/>
    </source>
</evidence>
<accession>A0A0N4WQL6</accession>